<gene>
    <name evidence="2" type="ORF">AGLY_003604</name>
</gene>
<evidence type="ECO:0000313" key="3">
    <source>
        <dbReference type="Proteomes" id="UP000475862"/>
    </source>
</evidence>
<evidence type="ECO:0008006" key="4">
    <source>
        <dbReference type="Google" id="ProtNLM"/>
    </source>
</evidence>
<feature type="compositionally biased region" description="Low complexity" evidence="1">
    <location>
        <begin position="177"/>
        <end position="187"/>
    </location>
</feature>
<keyword evidence="3" id="KW-1185">Reference proteome</keyword>
<dbReference type="AlphaFoldDB" id="A0A6G0TYR2"/>
<dbReference type="Proteomes" id="UP000475862">
    <property type="component" value="Unassembled WGS sequence"/>
</dbReference>
<dbReference type="EMBL" id="VYZN01000012">
    <property type="protein sequence ID" value="KAE9541613.1"/>
    <property type="molecule type" value="Genomic_DNA"/>
</dbReference>
<proteinExistence type="predicted"/>
<name>A0A6G0TYR2_APHGL</name>
<feature type="compositionally biased region" description="Polar residues" evidence="1">
    <location>
        <begin position="132"/>
        <end position="170"/>
    </location>
</feature>
<comment type="caution">
    <text evidence="2">The sequence shown here is derived from an EMBL/GenBank/DDBJ whole genome shotgun (WGS) entry which is preliminary data.</text>
</comment>
<dbReference type="SUPFAM" id="SSF57889">
    <property type="entry name" value="Cysteine-rich domain"/>
    <property type="match status" value="1"/>
</dbReference>
<sequence length="329" mass="36271">MALLLKTPVYAILHKSYNCLSLYIFFRMSYYRVQCAGFVDGKLSCKLSQFKRFRDIFHPVQVCEVCEEKRYWPLSIRKCEICSFKGHKRCVEYETLEASFVNVIPFNFDPILTTTKPRNTRNSGSISSTSSAWVNRSRPSTSSAWVNRSRPSTSSAATMNNNRNRPSTSKAAPVKDSTNLSNITSTSTFETAVEDDTNTTGTEIVSVNDTTSPLSTDEVVLEVDNTSVPGTIIVTRVNNNDSNAVITSAAVTSVGADTDLLSTSTAVKSVDDTTNLPSATYEVVTVDEIRSVPSVGTVTAVDDTDVIRQHESDYSLDANKTTKKSKRRK</sequence>
<organism evidence="2 3">
    <name type="scientific">Aphis glycines</name>
    <name type="common">Soybean aphid</name>
    <dbReference type="NCBI Taxonomy" id="307491"/>
    <lineage>
        <taxon>Eukaryota</taxon>
        <taxon>Metazoa</taxon>
        <taxon>Ecdysozoa</taxon>
        <taxon>Arthropoda</taxon>
        <taxon>Hexapoda</taxon>
        <taxon>Insecta</taxon>
        <taxon>Pterygota</taxon>
        <taxon>Neoptera</taxon>
        <taxon>Paraneoptera</taxon>
        <taxon>Hemiptera</taxon>
        <taxon>Sternorrhyncha</taxon>
        <taxon>Aphidomorpha</taxon>
        <taxon>Aphidoidea</taxon>
        <taxon>Aphididae</taxon>
        <taxon>Aphidini</taxon>
        <taxon>Aphis</taxon>
        <taxon>Aphis</taxon>
    </lineage>
</organism>
<evidence type="ECO:0000313" key="2">
    <source>
        <dbReference type="EMBL" id="KAE9541613.1"/>
    </source>
</evidence>
<protein>
    <recommendedName>
        <fullName evidence="4">Phorbol-ester/DAG-type domain-containing protein</fullName>
    </recommendedName>
</protein>
<accession>A0A6G0TYR2</accession>
<reference evidence="2 3" key="1">
    <citation type="submission" date="2019-08" db="EMBL/GenBank/DDBJ databases">
        <title>The genome of the soybean aphid Biotype 1, its phylome, world population structure and adaptation to the North American continent.</title>
        <authorList>
            <person name="Giordano R."/>
            <person name="Donthu R.K."/>
            <person name="Hernandez A.G."/>
            <person name="Wright C.L."/>
            <person name="Zimin A.V."/>
        </authorList>
    </citation>
    <scope>NUCLEOTIDE SEQUENCE [LARGE SCALE GENOMIC DNA]</scope>
    <source>
        <tissue evidence="2">Whole aphids</tissue>
    </source>
</reference>
<dbReference type="OrthoDB" id="6611206at2759"/>
<feature type="non-terminal residue" evidence="2">
    <location>
        <position position="329"/>
    </location>
</feature>
<evidence type="ECO:0000256" key="1">
    <source>
        <dbReference type="SAM" id="MobiDB-lite"/>
    </source>
</evidence>
<feature type="region of interest" description="Disordered" evidence="1">
    <location>
        <begin position="117"/>
        <end position="187"/>
    </location>
</feature>
<dbReference type="InterPro" id="IPR046349">
    <property type="entry name" value="C1-like_sf"/>
</dbReference>